<accession>A0A501PMD5</accession>
<dbReference type="PANTHER" id="PTHR47755:SF1">
    <property type="entry name" value="CELL DIVISION PROTEIN FTSX"/>
    <property type="match status" value="1"/>
</dbReference>
<dbReference type="Pfam" id="PF02687">
    <property type="entry name" value="FtsX"/>
    <property type="match status" value="1"/>
</dbReference>
<comment type="caution">
    <text evidence="8">The sequence shown here is derived from an EMBL/GenBank/DDBJ whole genome shotgun (WGS) entry which is preliminary data.</text>
</comment>
<evidence type="ECO:0000259" key="7">
    <source>
        <dbReference type="Pfam" id="PF02687"/>
    </source>
</evidence>
<keyword evidence="3 6" id="KW-0812">Transmembrane</keyword>
<evidence type="ECO:0000256" key="2">
    <source>
        <dbReference type="ARBA" id="ARBA00022475"/>
    </source>
</evidence>
<feature type="transmembrane region" description="Helical" evidence="6">
    <location>
        <begin position="20"/>
        <end position="41"/>
    </location>
</feature>
<sequence length="293" mass="32504">MAHSFRFLPDEKDHEATRLLPWVMAVMVYLSALSLTGGILVHKGFGGWTESLSNRLTIQISVEDAAEREQMVTTTREILEKTPGVMTVRRLSDQEIADLLEPWLGEGNITGDLPVPAMMDVQIDSRLALNLKALSSRLHQLSDKIHIDDHQKWLGHFVRLTRMVEYVALGIFLLVILATVAIVIFGTKAGLAEHKETIKIMHLMGAEDSLVAQAYQKRFMRHGIKGGVVGLVLALLTIFAMAKLVQNLAQGLVEAPDVPYLEMLLLLLLPLLSGLISMVTARITVIKELARTM</sequence>
<organism evidence="8 9">
    <name type="scientific">Emcibacter nanhaiensis</name>
    <dbReference type="NCBI Taxonomy" id="1505037"/>
    <lineage>
        <taxon>Bacteria</taxon>
        <taxon>Pseudomonadati</taxon>
        <taxon>Pseudomonadota</taxon>
        <taxon>Alphaproteobacteria</taxon>
        <taxon>Emcibacterales</taxon>
        <taxon>Emcibacteraceae</taxon>
        <taxon>Emcibacter</taxon>
    </lineage>
</organism>
<evidence type="ECO:0000256" key="6">
    <source>
        <dbReference type="SAM" id="Phobius"/>
    </source>
</evidence>
<dbReference type="InterPro" id="IPR004513">
    <property type="entry name" value="FtsX"/>
</dbReference>
<protein>
    <recommendedName>
        <fullName evidence="7">ABC3 transporter permease C-terminal domain-containing protein</fullName>
    </recommendedName>
</protein>
<comment type="subcellular location">
    <subcellularLocation>
        <location evidence="1">Cell membrane</location>
        <topology evidence="1">Multi-pass membrane protein</topology>
    </subcellularLocation>
</comment>
<dbReference type="GO" id="GO:0051301">
    <property type="term" value="P:cell division"/>
    <property type="evidence" value="ECO:0007669"/>
    <property type="project" value="InterPro"/>
</dbReference>
<dbReference type="RefSeq" id="WP_139939203.1">
    <property type="nucleotide sequence ID" value="NZ_JBHSYP010000003.1"/>
</dbReference>
<dbReference type="InterPro" id="IPR003838">
    <property type="entry name" value="ABC3_permease_C"/>
</dbReference>
<feature type="transmembrane region" description="Helical" evidence="6">
    <location>
        <begin position="265"/>
        <end position="285"/>
    </location>
</feature>
<keyword evidence="9" id="KW-1185">Reference proteome</keyword>
<name>A0A501PMD5_9PROT</name>
<evidence type="ECO:0000256" key="4">
    <source>
        <dbReference type="ARBA" id="ARBA00022989"/>
    </source>
</evidence>
<evidence type="ECO:0000313" key="8">
    <source>
        <dbReference type="EMBL" id="TPD61660.1"/>
    </source>
</evidence>
<feature type="domain" description="ABC3 transporter permease C-terminal" evidence="7">
    <location>
        <begin position="171"/>
        <end position="287"/>
    </location>
</feature>
<gene>
    <name evidence="8" type="ORF">FIV46_05470</name>
</gene>
<evidence type="ECO:0000256" key="3">
    <source>
        <dbReference type="ARBA" id="ARBA00022692"/>
    </source>
</evidence>
<dbReference type="PANTHER" id="PTHR47755">
    <property type="entry name" value="CELL DIVISION PROTEIN FTSX"/>
    <property type="match status" value="1"/>
</dbReference>
<dbReference type="OrthoDB" id="8478373at2"/>
<keyword evidence="4 6" id="KW-1133">Transmembrane helix</keyword>
<dbReference type="GO" id="GO:0005886">
    <property type="term" value="C:plasma membrane"/>
    <property type="evidence" value="ECO:0007669"/>
    <property type="project" value="UniProtKB-SubCell"/>
</dbReference>
<dbReference type="GO" id="GO:0032153">
    <property type="term" value="C:cell division site"/>
    <property type="evidence" value="ECO:0007669"/>
    <property type="project" value="TreeGrafter"/>
</dbReference>
<keyword evidence="2" id="KW-1003">Cell membrane</keyword>
<feature type="transmembrane region" description="Helical" evidence="6">
    <location>
        <begin position="226"/>
        <end position="245"/>
    </location>
</feature>
<evidence type="ECO:0000256" key="1">
    <source>
        <dbReference type="ARBA" id="ARBA00004651"/>
    </source>
</evidence>
<evidence type="ECO:0000256" key="5">
    <source>
        <dbReference type="ARBA" id="ARBA00023136"/>
    </source>
</evidence>
<evidence type="ECO:0000313" key="9">
    <source>
        <dbReference type="Proteomes" id="UP000319148"/>
    </source>
</evidence>
<feature type="transmembrane region" description="Helical" evidence="6">
    <location>
        <begin position="166"/>
        <end position="185"/>
    </location>
</feature>
<dbReference type="EMBL" id="VFIY01000005">
    <property type="protein sequence ID" value="TPD61660.1"/>
    <property type="molecule type" value="Genomic_DNA"/>
</dbReference>
<proteinExistence type="predicted"/>
<reference evidence="9" key="1">
    <citation type="submission" date="2019-06" db="EMBL/GenBank/DDBJ databases">
        <title>The complete genome of Emcibacter congregatus ZYLT.</title>
        <authorList>
            <person name="Zhao Z."/>
        </authorList>
    </citation>
    <scope>NUCLEOTIDE SEQUENCE [LARGE SCALE GENOMIC DNA]</scope>
    <source>
        <strain evidence="9">MCCC 1A06723</strain>
    </source>
</reference>
<dbReference type="AlphaFoldDB" id="A0A501PMD5"/>
<dbReference type="Proteomes" id="UP000319148">
    <property type="component" value="Unassembled WGS sequence"/>
</dbReference>
<keyword evidence="5 6" id="KW-0472">Membrane</keyword>